<sequence>MCFCFSNVTKHVELYPSQMSQSFRLGNTVKSYKNIYKCRNQITLNNDNFVMERRTWNH</sequence>
<organism evidence="1">
    <name type="scientific">Arion vulgaris</name>
    <dbReference type="NCBI Taxonomy" id="1028688"/>
    <lineage>
        <taxon>Eukaryota</taxon>
        <taxon>Metazoa</taxon>
        <taxon>Spiralia</taxon>
        <taxon>Lophotrochozoa</taxon>
        <taxon>Mollusca</taxon>
        <taxon>Gastropoda</taxon>
        <taxon>Heterobranchia</taxon>
        <taxon>Euthyneura</taxon>
        <taxon>Panpulmonata</taxon>
        <taxon>Eupulmonata</taxon>
        <taxon>Stylommatophora</taxon>
        <taxon>Helicina</taxon>
        <taxon>Arionoidea</taxon>
        <taxon>Arionidae</taxon>
        <taxon>Arion</taxon>
    </lineage>
</organism>
<reference evidence="1" key="1">
    <citation type="submission" date="2014-12" db="EMBL/GenBank/DDBJ databases">
        <title>Insight into the proteome of Arion vulgaris.</title>
        <authorList>
            <person name="Aradska J."/>
            <person name="Bulat T."/>
            <person name="Smidak R."/>
            <person name="Sarate P."/>
            <person name="Gangsoo J."/>
            <person name="Sialana F."/>
            <person name="Bilban M."/>
            <person name="Lubec G."/>
        </authorList>
    </citation>
    <scope>NUCLEOTIDE SEQUENCE</scope>
    <source>
        <tissue evidence="1">Skin</tissue>
    </source>
</reference>
<proteinExistence type="predicted"/>
<name>A0A0B7B4Q8_9EUPU</name>
<protein>
    <submittedName>
        <fullName evidence="1">Uncharacterized protein</fullName>
    </submittedName>
</protein>
<dbReference type="AlphaFoldDB" id="A0A0B7B4Q8"/>
<accession>A0A0B7B4Q8</accession>
<evidence type="ECO:0000313" key="1">
    <source>
        <dbReference type="EMBL" id="CEK87276.1"/>
    </source>
</evidence>
<dbReference type="EMBL" id="HACG01040411">
    <property type="protein sequence ID" value="CEK87276.1"/>
    <property type="molecule type" value="Transcribed_RNA"/>
</dbReference>
<gene>
    <name evidence="1" type="primary">ORF158326</name>
</gene>